<keyword evidence="1" id="KW-0732">Signal</keyword>
<sequence>MVVLSTLVSAVLTAGFVSAQRDPWAGPLNKPALRPNFDDLRQGLLNALPSPESFTYGQWSSGWIPEDCKFIAETWANVNGIDFDVFEVWYDDCPDQPWTFCHHRQSTIDVVNMAFQFGRLPVQMREWVRHVITAPGGGGSAFEYDGSVTFIQPWDDMIPVIIHEVAHSLDRSGAYRTSPVSSSEGFWNAYNRDTHVPDNYARTNMIENVAQNTVIAMYNENVPGGISTREPNARAIQNQYFEMINQARNAGQGNSLYNRGKSGQCTRRLPNRNWIYIGSKKRHVKGPRGETGPIVTMIGENNFDGTPVTKPVNLTLADGIIELNTGRKTEAEKHTKCDLHW</sequence>
<protein>
    <recommendedName>
        <fullName evidence="4">Conidiation-specific protein</fullName>
    </recommendedName>
</protein>
<dbReference type="Proteomes" id="UP000700596">
    <property type="component" value="Unassembled WGS sequence"/>
</dbReference>
<organism evidence="2 3">
    <name type="scientific">Dendryphion nanum</name>
    <dbReference type="NCBI Taxonomy" id="256645"/>
    <lineage>
        <taxon>Eukaryota</taxon>
        <taxon>Fungi</taxon>
        <taxon>Dikarya</taxon>
        <taxon>Ascomycota</taxon>
        <taxon>Pezizomycotina</taxon>
        <taxon>Dothideomycetes</taxon>
        <taxon>Pleosporomycetidae</taxon>
        <taxon>Pleosporales</taxon>
        <taxon>Torulaceae</taxon>
        <taxon>Dendryphion</taxon>
    </lineage>
</organism>
<evidence type="ECO:0008006" key="4">
    <source>
        <dbReference type="Google" id="ProtNLM"/>
    </source>
</evidence>
<evidence type="ECO:0000313" key="3">
    <source>
        <dbReference type="Proteomes" id="UP000700596"/>
    </source>
</evidence>
<gene>
    <name evidence="2" type="ORF">B0J11DRAFT_492204</name>
</gene>
<feature type="chain" id="PRO_5040498220" description="Conidiation-specific protein" evidence="1">
    <location>
        <begin position="20"/>
        <end position="341"/>
    </location>
</feature>
<name>A0A9P9IHA7_9PLEO</name>
<dbReference type="EMBL" id="JAGMWT010000011">
    <property type="protein sequence ID" value="KAH7120032.1"/>
    <property type="molecule type" value="Genomic_DNA"/>
</dbReference>
<dbReference type="SUPFAM" id="SSF55486">
    <property type="entry name" value="Metalloproteases ('zincins'), catalytic domain"/>
    <property type="match status" value="1"/>
</dbReference>
<keyword evidence="3" id="KW-1185">Reference proteome</keyword>
<evidence type="ECO:0000256" key="1">
    <source>
        <dbReference type="SAM" id="SignalP"/>
    </source>
</evidence>
<evidence type="ECO:0000313" key="2">
    <source>
        <dbReference type="EMBL" id="KAH7120032.1"/>
    </source>
</evidence>
<dbReference type="OrthoDB" id="2142213at2759"/>
<proteinExistence type="predicted"/>
<dbReference type="AlphaFoldDB" id="A0A9P9IHA7"/>
<accession>A0A9P9IHA7</accession>
<feature type="signal peptide" evidence="1">
    <location>
        <begin position="1"/>
        <end position="19"/>
    </location>
</feature>
<reference evidence="2" key="1">
    <citation type="journal article" date="2021" name="Nat. Commun.">
        <title>Genetic determinants of endophytism in the Arabidopsis root mycobiome.</title>
        <authorList>
            <person name="Mesny F."/>
            <person name="Miyauchi S."/>
            <person name="Thiergart T."/>
            <person name="Pickel B."/>
            <person name="Atanasova L."/>
            <person name="Karlsson M."/>
            <person name="Huettel B."/>
            <person name="Barry K.W."/>
            <person name="Haridas S."/>
            <person name="Chen C."/>
            <person name="Bauer D."/>
            <person name="Andreopoulos W."/>
            <person name="Pangilinan J."/>
            <person name="LaButti K."/>
            <person name="Riley R."/>
            <person name="Lipzen A."/>
            <person name="Clum A."/>
            <person name="Drula E."/>
            <person name="Henrissat B."/>
            <person name="Kohler A."/>
            <person name="Grigoriev I.V."/>
            <person name="Martin F.M."/>
            <person name="Hacquard S."/>
        </authorList>
    </citation>
    <scope>NUCLEOTIDE SEQUENCE</scope>
    <source>
        <strain evidence="2">MPI-CAGE-CH-0243</strain>
    </source>
</reference>
<comment type="caution">
    <text evidence="2">The sequence shown here is derived from an EMBL/GenBank/DDBJ whole genome shotgun (WGS) entry which is preliminary data.</text>
</comment>